<comment type="subcellular location">
    <subcellularLocation>
        <location evidence="12">Cytoplasm</location>
    </subcellularLocation>
</comment>
<dbReference type="FunFam" id="3.40.640.10:FF:000010">
    <property type="entry name" value="Phosphoserine aminotransferase"/>
    <property type="match status" value="1"/>
</dbReference>
<evidence type="ECO:0000256" key="6">
    <source>
        <dbReference type="ARBA" id="ARBA00022679"/>
    </source>
</evidence>
<dbReference type="PANTHER" id="PTHR43247">
    <property type="entry name" value="PHOSPHOSERINE AMINOTRANSFERASE"/>
    <property type="match status" value="1"/>
</dbReference>
<dbReference type="RefSeq" id="WP_015692817.1">
    <property type="nucleotide sequence ID" value="NC_016940.1"/>
</dbReference>
<feature type="binding site" evidence="12">
    <location>
        <position position="149"/>
    </location>
    <ligand>
        <name>pyridoxal 5'-phosphate</name>
        <dbReference type="ChEBI" id="CHEBI:597326"/>
    </ligand>
</feature>
<feature type="binding site" evidence="12">
    <location>
        <begin position="235"/>
        <end position="236"/>
    </location>
    <ligand>
        <name>pyridoxal 5'-phosphate</name>
        <dbReference type="ChEBI" id="CHEBI:597326"/>
    </ligand>
</feature>
<dbReference type="eggNOG" id="COG1932">
    <property type="taxonomic scope" value="Bacteria"/>
</dbReference>
<dbReference type="STRING" id="984262.SGRA_2476"/>
<comment type="catalytic activity">
    <reaction evidence="11 12 13">
        <text>O-phospho-L-serine + 2-oxoglutarate = 3-phosphooxypyruvate + L-glutamate</text>
        <dbReference type="Rhea" id="RHEA:14329"/>
        <dbReference type="ChEBI" id="CHEBI:16810"/>
        <dbReference type="ChEBI" id="CHEBI:18110"/>
        <dbReference type="ChEBI" id="CHEBI:29985"/>
        <dbReference type="ChEBI" id="CHEBI:57524"/>
        <dbReference type="EC" id="2.6.1.52"/>
    </reaction>
</comment>
<dbReference type="GO" id="GO:0004648">
    <property type="term" value="F:O-phospho-L-serine:2-oxoglutarate aminotransferase activity"/>
    <property type="evidence" value="ECO:0007669"/>
    <property type="project" value="UniProtKB-UniRule"/>
</dbReference>
<feature type="domain" description="Aminotransferase class V" evidence="14">
    <location>
        <begin position="5"/>
        <end position="346"/>
    </location>
</feature>
<dbReference type="InterPro" id="IPR022278">
    <property type="entry name" value="Pser_aminoTfrase"/>
</dbReference>
<accession>H6L5I8</accession>
<feature type="binding site" evidence="12">
    <location>
        <position position="193"/>
    </location>
    <ligand>
        <name>pyridoxal 5'-phosphate</name>
        <dbReference type="ChEBI" id="CHEBI:597326"/>
    </ligand>
</feature>
<dbReference type="EC" id="2.6.1.52" evidence="12"/>
<evidence type="ECO:0000313" key="15">
    <source>
        <dbReference type="EMBL" id="AFC25204.1"/>
    </source>
</evidence>
<evidence type="ECO:0000256" key="10">
    <source>
        <dbReference type="ARBA" id="ARBA00047630"/>
    </source>
</evidence>
<dbReference type="InterPro" id="IPR015422">
    <property type="entry name" value="PyrdxlP-dep_Trfase_small"/>
</dbReference>
<protein>
    <recommendedName>
        <fullName evidence="12">Phosphoserine aminotransferase</fullName>
        <ecNumber evidence="12">2.6.1.52</ecNumber>
    </recommendedName>
    <alternativeName>
        <fullName evidence="12">Phosphohydroxythreonine aminotransferase</fullName>
        <shortName evidence="12">PSAT</shortName>
    </alternativeName>
</protein>
<feature type="binding site" evidence="12">
    <location>
        <begin position="75"/>
        <end position="76"/>
    </location>
    <ligand>
        <name>pyridoxal 5'-phosphate</name>
        <dbReference type="ChEBI" id="CHEBI:597326"/>
    </ligand>
</feature>
<keyword evidence="5 12" id="KW-0028">Amino-acid biosynthesis</keyword>
<dbReference type="InterPro" id="IPR015421">
    <property type="entry name" value="PyrdxlP-dep_Trfase_major"/>
</dbReference>
<dbReference type="PROSITE" id="PS00595">
    <property type="entry name" value="AA_TRANSFER_CLASS_5"/>
    <property type="match status" value="1"/>
</dbReference>
<dbReference type="EMBL" id="CP002831">
    <property type="protein sequence ID" value="AFC25204.1"/>
    <property type="molecule type" value="Genomic_DNA"/>
</dbReference>
<comment type="subunit">
    <text evidence="12">Homodimer.</text>
</comment>
<evidence type="ECO:0000256" key="7">
    <source>
        <dbReference type="ARBA" id="ARBA00022898"/>
    </source>
</evidence>
<dbReference type="GO" id="GO:0030170">
    <property type="term" value="F:pyridoxal phosphate binding"/>
    <property type="evidence" value="ECO:0007669"/>
    <property type="project" value="UniProtKB-UniRule"/>
</dbReference>
<dbReference type="HOGENOM" id="CLU_034866_0_2_10"/>
<keyword evidence="12" id="KW-0963">Cytoplasm</keyword>
<feature type="binding site" evidence="12">
    <location>
        <position position="170"/>
    </location>
    <ligand>
        <name>pyridoxal 5'-phosphate</name>
        <dbReference type="ChEBI" id="CHEBI:597326"/>
    </ligand>
</feature>
<keyword evidence="9 12" id="KW-0718">Serine biosynthesis</keyword>
<keyword evidence="8 12" id="KW-0664">Pyridoxine biosynthesis</keyword>
<feature type="binding site" evidence="12">
    <location>
        <position position="101"/>
    </location>
    <ligand>
        <name>pyridoxal 5'-phosphate</name>
        <dbReference type="ChEBI" id="CHEBI:597326"/>
    </ligand>
</feature>
<organism evidence="15 16">
    <name type="scientific">Saprospira grandis (strain Lewin)</name>
    <dbReference type="NCBI Taxonomy" id="984262"/>
    <lineage>
        <taxon>Bacteria</taxon>
        <taxon>Pseudomonadati</taxon>
        <taxon>Bacteroidota</taxon>
        <taxon>Saprospiria</taxon>
        <taxon>Saprospirales</taxon>
        <taxon>Saprospiraceae</taxon>
        <taxon>Saprospira</taxon>
    </lineage>
</organism>
<dbReference type="KEGG" id="sgn:SGRA_2476"/>
<evidence type="ECO:0000256" key="3">
    <source>
        <dbReference type="ARBA" id="ARBA00006904"/>
    </source>
</evidence>
<dbReference type="Gene3D" id="3.90.1150.10">
    <property type="entry name" value="Aspartate Aminotransferase, domain 1"/>
    <property type="match status" value="1"/>
</dbReference>
<evidence type="ECO:0000259" key="14">
    <source>
        <dbReference type="Pfam" id="PF00266"/>
    </source>
</evidence>
<feature type="modified residue" description="N6-(pyridoxal phosphate)lysine" evidence="12">
    <location>
        <position position="194"/>
    </location>
</feature>
<evidence type="ECO:0000256" key="2">
    <source>
        <dbReference type="ARBA" id="ARBA00005099"/>
    </source>
</evidence>
<sequence length="355" mass="38951">MKKHNFSAGPAILPATVLAEAAEAVKEFGQEGLSILEMSHRSKPITAVVDEARDLVRELLELEDDFEVLFLTGGASSQFFMVPMNLLGEGETAAYIDTGTWATKAIKEAKNFGEVVVVGSSADKDYTYIPKACQIPAHCKYLHITTNNTVRGSQFHHLPERPEGCLLVADMSSDIFSRPIDANQYDLIYAGAQKNLGPAGVTLVIVRKSILGNIQRQIPTMLDYQTHVKKGSMFNTPPVYPIYVSMLTLRWIQGQGGLKAMQRRNKEKADLLYQAVEAHPNFRPTVAKADRSIMNACFVADTAAHEAAFLAYCEANGISGLKGHRSVGGFRASMYNAMDLASVQHLVDLLNNFKP</sequence>
<dbReference type="UniPathway" id="UPA00244">
    <property type="reaction ID" value="UER00311"/>
</dbReference>
<dbReference type="AlphaFoldDB" id="H6L5I8"/>
<proteinExistence type="inferred from homology"/>
<dbReference type="NCBIfam" id="TIGR01364">
    <property type="entry name" value="serC_1"/>
    <property type="match status" value="1"/>
</dbReference>
<keyword evidence="16" id="KW-1185">Reference proteome</keyword>
<name>H6L5I8_SAPGL</name>
<dbReference type="PANTHER" id="PTHR43247:SF1">
    <property type="entry name" value="PHOSPHOSERINE AMINOTRANSFERASE"/>
    <property type="match status" value="1"/>
</dbReference>
<evidence type="ECO:0000256" key="13">
    <source>
        <dbReference type="RuleBase" id="RU004505"/>
    </source>
</evidence>
<dbReference type="Gene3D" id="3.40.640.10">
    <property type="entry name" value="Type I PLP-dependent aspartate aminotransferase-like (Major domain)"/>
    <property type="match status" value="1"/>
</dbReference>
<comment type="caution">
    <text evidence="12">Lacks conserved residue(s) required for the propagation of feature annotation.</text>
</comment>
<keyword evidence="6 12" id="KW-0808">Transferase</keyword>
<dbReference type="InterPro" id="IPR015424">
    <property type="entry name" value="PyrdxlP-dep_Trfase"/>
</dbReference>
<evidence type="ECO:0000256" key="4">
    <source>
        <dbReference type="ARBA" id="ARBA00022576"/>
    </source>
</evidence>
<comment type="similarity">
    <text evidence="3 12">Belongs to the class-V pyridoxal-phosphate-dependent aminotransferase family. SerC subfamily.</text>
</comment>
<reference evidence="15 16" key="1">
    <citation type="journal article" date="2012" name="Stand. Genomic Sci.">
        <title>Complete genome sequencing and analysis of Saprospira grandis str. Lewin, a predatory marine bacterium.</title>
        <authorList>
            <person name="Saw J.H."/>
            <person name="Yuryev A."/>
            <person name="Kanbe M."/>
            <person name="Hou S."/>
            <person name="Young A.G."/>
            <person name="Aizawa S."/>
            <person name="Alam M."/>
        </authorList>
    </citation>
    <scope>NUCLEOTIDE SEQUENCE [LARGE SCALE GENOMIC DNA]</scope>
    <source>
        <strain evidence="15 16">Lewin</strain>
    </source>
</reference>
<evidence type="ECO:0000256" key="9">
    <source>
        <dbReference type="ARBA" id="ARBA00023299"/>
    </source>
</evidence>
<dbReference type="GO" id="GO:0005737">
    <property type="term" value="C:cytoplasm"/>
    <property type="evidence" value="ECO:0007669"/>
    <property type="project" value="UniProtKB-SubCell"/>
</dbReference>
<keyword evidence="7 12" id="KW-0663">Pyridoxal phosphate</keyword>
<dbReference type="FunFam" id="3.90.1150.10:FF:000006">
    <property type="entry name" value="Phosphoserine aminotransferase"/>
    <property type="match status" value="1"/>
</dbReference>
<dbReference type="InterPro" id="IPR020578">
    <property type="entry name" value="Aminotrans_V_PyrdxlP_BS"/>
</dbReference>
<evidence type="ECO:0000256" key="12">
    <source>
        <dbReference type="HAMAP-Rule" id="MF_00160"/>
    </source>
</evidence>
<evidence type="ECO:0000256" key="8">
    <source>
        <dbReference type="ARBA" id="ARBA00023096"/>
    </source>
</evidence>
<dbReference type="OrthoDB" id="975012at2"/>
<dbReference type="PIRSF" id="PIRSF000525">
    <property type="entry name" value="SerC"/>
    <property type="match status" value="1"/>
</dbReference>
<comment type="pathway">
    <text evidence="2 12 13">Amino-acid biosynthesis; L-serine biosynthesis; L-serine from 3-phospho-D-glycerate: step 2/3.</text>
</comment>
<dbReference type="GO" id="GO:0006564">
    <property type="term" value="P:L-serine biosynthetic process"/>
    <property type="evidence" value="ECO:0007669"/>
    <property type="project" value="UniProtKB-UniRule"/>
</dbReference>
<evidence type="ECO:0000256" key="1">
    <source>
        <dbReference type="ARBA" id="ARBA00004915"/>
    </source>
</evidence>
<evidence type="ECO:0000313" key="16">
    <source>
        <dbReference type="Proteomes" id="UP000007519"/>
    </source>
</evidence>
<evidence type="ECO:0000256" key="5">
    <source>
        <dbReference type="ARBA" id="ARBA00022605"/>
    </source>
</evidence>
<gene>
    <name evidence="12 15" type="primary">serC</name>
    <name evidence="15" type="ordered locus">SGRA_2476</name>
</gene>
<feature type="binding site" evidence="12">
    <location>
        <position position="41"/>
    </location>
    <ligand>
        <name>L-glutamate</name>
        <dbReference type="ChEBI" id="CHEBI:29985"/>
    </ligand>
</feature>
<dbReference type="GO" id="GO:0008615">
    <property type="term" value="P:pyridoxine biosynthetic process"/>
    <property type="evidence" value="ECO:0007669"/>
    <property type="project" value="UniProtKB-UniRule"/>
</dbReference>
<keyword evidence="4 12" id="KW-0032">Aminotransferase</keyword>
<comment type="catalytic activity">
    <reaction evidence="10 12">
        <text>4-(phosphooxy)-L-threonine + 2-oxoglutarate = (R)-3-hydroxy-2-oxo-4-phosphooxybutanoate + L-glutamate</text>
        <dbReference type="Rhea" id="RHEA:16573"/>
        <dbReference type="ChEBI" id="CHEBI:16810"/>
        <dbReference type="ChEBI" id="CHEBI:29985"/>
        <dbReference type="ChEBI" id="CHEBI:58452"/>
        <dbReference type="ChEBI" id="CHEBI:58538"/>
        <dbReference type="EC" id="2.6.1.52"/>
    </reaction>
</comment>
<dbReference type="SUPFAM" id="SSF53383">
    <property type="entry name" value="PLP-dependent transferases"/>
    <property type="match status" value="1"/>
</dbReference>
<comment type="function">
    <text evidence="12">Catalyzes the reversible conversion of 3-phosphohydroxypyruvate to phosphoserine and of 3-hydroxy-2-oxo-4-phosphonooxybutanoate to phosphohydroxythreonine.</text>
</comment>
<dbReference type="NCBIfam" id="NF003764">
    <property type="entry name" value="PRK05355.1"/>
    <property type="match status" value="1"/>
</dbReference>
<dbReference type="UniPathway" id="UPA00135">
    <property type="reaction ID" value="UER00197"/>
</dbReference>
<comment type="cofactor">
    <cofactor evidence="12">
        <name>pyridoxal 5'-phosphate</name>
        <dbReference type="ChEBI" id="CHEBI:597326"/>
    </cofactor>
    <text evidence="12">Binds 1 pyridoxal phosphate per subunit.</text>
</comment>
<evidence type="ECO:0000256" key="11">
    <source>
        <dbReference type="ARBA" id="ARBA00049007"/>
    </source>
</evidence>
<comment type="pathway">
    <text evidence="1 12">Cofactor biosynthesis; pyridoxine 5'-phosphate biosynthesis; pyridoxine 5'-phosphate from D-erythrose 4-phosphate: step 3/5.</text>
</comment>
<dbReference type="Pfam" id="PF00266">
    <property type="entry name" value="Aminotran_5"/>
    <property type="match status" value="1"/>
</dbReference>
<dbReference type="HAMAP" id="MF_00160">
    <property type="entry name" value="SerC_aminotrans_5"/>
    <property type="match status" value="1"/>
</dbReference>
<dbReference type="InterPro" id="IPR000192">
    <property type="entry name" value="Aminotrans_V_dom"/>
</dbReference>
<dbReference type="Proteomes" id="UP000007519">
    <property type="component" value="Chromosome"/>
</dbReference>